<dbReference type="EMBL" id="JAZHXI010000022">
    <property type="protein sequence ID" value="KAL2060429.1"/>
    <property type="molecule type" value="Genomic_DNA"/>
</dbReference>
<gene>
    <name evidence="1" type="ORF">VTL71DRAFT_9459</name>
</gene>
<reference evidence="1 2" key="1">
    <citation type="journal article" date="2024" name="Commun. Biol.">
        <title>Comparative genomic analysis of thermophilic fungi reveals convergent evolutionary adaptations and gene losses.</title>
        <authorList>
            <person name="Steindorff A.S."/>
            <person name="Aguilar-Pontes M.V."/>
            <person name="Robinson A.J."/>
            <person name="Andreopoulos B."/>
            <person name="LaButti K."/>
            <person name="Kuo A."/>
            <person name="Mondo S."/>
            <person name="Riley R."/>
            <person name="Otillar R."/>
            <person name="Haridas S."/>
            <person name="Lipzen A."/>
            <person name="Grimwood J."/>
            <person name="Schmutz J."/>
            <person name="Clum A."/>
            <person name="Reid I.D."/>
            <person name="Moisan M.C."/>
            <person name="Butler G."/>
            <person name="Nguyen T.T.M."/>
            <person name="Dewar K."/>
            <person name="Conant G."/>
            <person name="Drula E."/>
            <person name="Henrissat B."/>
            <person name="Hansel C."/>
            <person name="Singer S."/>
            <person name="Hutchinson M.I."/>
            <person name="de Vries R.P."/>
            <person name="Natvig D.O."/>
            <person name="Powell A.J."/>
            <person name="Tsang A."/>
            <person name="Grigoriev I.V."/>
        </authorList>
    </citation>
    <scope>NUCLEOTIDE SEQUENCE [LARGE SCALE GENOMIC DNA]</scope>
    <source>
        <strain evidence="1 2">CBS 494.80</strain>
    </source>
</reference>
<keyword evidence="2" id="KW-1185">Reference proteome</keyword>
<evidence type="ECO:0000313" key="2">
    <source>
        <dbReference type="Proteomes" id="UP001595075"/>
    </source>
</evidence>
<evidence type="ECO:0000313" key="1">
    <source>
        <dbReference type="EMBL" id="KAL2060429.1"/>
    </source>
</evidence>
<protein>
    <submittedName>
        <fullName evidence="1">Uncharacterized protein</fullName>
    </submittedName>
</protein>
<comment type="caution">
    <text evidence="1">The sequence shown here is derived from an EMBL/GenBank/DDBJ whole genome shotgun (WGS) entry which is preliminary data.</text>
</comment>
<name>A0ABR4BRY7_9HELO</name>
<sequence length="61" mass="7020">MREKSEVDRLMSAKYLLASFKVTPPSDVECSVYRERKEGGHASVCFYFISSKETRCLPSRL</sequence>
<dbReference type="Proteomes" id="UP001595075">
    <property type="component" value="Unassembled WGS sequence"/>
</dbReference>
<proteinExistence type="predicted"/>
<organism evidence="1 2">
    <name type="scientific">Oculimacula yallundae</name>
    <dbReference type="NCBI Taxonomy" id="86028"/>
    <lineage>
        <taxon>Eukaryota</taxon>
        <taxon>Fungi</taxon>
        <taxon>Dikarya</taxon>
        <taxon>Ascomycota</taxon>
        <taxon>Pezizomycotina</taxon>
        <taxon>Leotiomycetes</taxon>
        <taxon>Helotiales</taxon>
        <taxon>Ploettnerulaceae</taxon>
        <taxon>Oculimacula</taxon>
    </lineage>
</organism>
<accession>A0ABR4BRY7</accession>